<feature type="compositionally biased region" description="Polar residues" evidence="1">
    <location>
        <begin position="77"/>
        <end position="86"/>
    </location>
</feature>
<accession>A0A9W7H004</accession>
<feature type="compositionally biased region" description="Basic and acidic residues" evidence="1">
    <location>
        <begin position="111"/>
        <end position="137"/>
    </location>
</feature>
<reference evidence="2" key="1">
    <citation type="submission" date="2023-05" db="EMBL/GenBank/DDBJ databases">
        <title>Genome and transcriptome analyses reveal genes involved in the formation of fine ridges on petal epidermal cells in Hibiscus trionum.</title>
        <authorList>
            <person name="Koshimizu S."/>
            <person name="Masuda S."/>
            <person name="Ishii T."/>
            <person name="Shirasu K."/>
            <person name="Hoshino A."/>
            <person name="Arita M."/>
        </authorList>
    </citation>
    <scope>NUCLEOTIDE SEQUENCE</scope>
    <source>
        <strain evidence="2">Hamamatsu line</strain>
    </source>
</reference>
<dbReference type="OrthoDB" id="1939052at2759"/>
<feature type="region of interest" description="Disordered" evidence="1">
    <location>
        <begin position="1"/>
        <end position="179"/>
    </location>
</feature>
<evidence type="ECO:0000256" key="1">
    <source>
        <dbReference type="SAM" id="MobiDB-lite"/>
    </source>
</evidence>
<feature type="compositionally biased region" description="Basic and acidic residues" evidence="1">
    <location>
        <begin position="45"/>
        <end position="65"/>
    </location>
</feature>
<keyword evidence="3" id="KW-1185">Reference proteome</keyword>
<dbReference type="EMBL" id="BSYR01000006">
    <property type="protein sequence ID" value="GMI68619.1"/>
    <property type="molecule type" value="Genomic_DNA"/>
</dbReference>
<protein>
    <submittedName>
        <fullName evidence="2">Uncharacterized protein</fullName>
    </submittedName>
</protein>
<organism evidence="2 3">
    <name type="scientific">Hibiscus trionum</name>
    <name type="common">Flower of an hour</name>
    <dbReference type="NCBI Taxonomy" id="183268"/>
    <lineage>
        <taxon>Eukaryota</taxon>
        <taxon>Viridiplantae</taxon>
        <taxon>Streptophyta</taxon>
        <taxon>Embryophyta</taxon>
        <taxon>Tracheophyta</taxon>
        <taxon>Spermatophyta</taxon>
        <taxon>Magnoliopsida</taxon>
        <taxon>eudicotyledons</taxon>
        <taxon>Gunneridae</taxon>
        <taxon>Pentapetalae</taxon>
        <taxon>rosids</taxon>
        <taxon>malvids</taxon>
        <taxon>Malvales</taxon>
        <taxon>Malvaceae</taxon>
        <taxon>Malvoideae</taxon>
        <taxon>Hibiscus</taxon>
    </lineage>
</organism>
<name>A0A9W7H004_HIBTR</name>
<feature type="compositionally biased region" description="Basic and acidic residues" evidence="1">
    <location>
        <begin position="25"/>
        <end position="38"/>
    </location>
</feature>
<dbReference type="Proteomes" id="UP001165190">
    <property type="component" value="Unassembled WGS sequence"/>
</dbReference>
<sequence length="179" mass="18665">MGGCATKPKVLKADDRSIPAPPPESTKEAIAEASEAKEGGLVVAEKGDQKAEVDVVGEDVKSKDVDEAEKVDDESNTRQSLGNLLNENEKKGVAETETVIEADNNTPSEPTKTEPAEQESAEEKVPAEPIESAKEPEPLSVEPEAAPEATATVDAAATEKNETSAAVAEGEEGKSEVAK</sequence>
<evidence type="ECO:0000313" key="2">
    <source>
        <dbReference type="EMBL" id="GMI68619.1"/>
    </source>
</evidence>
<comment type="caution">
    <text evidence="2">The sequence shown here is derived from an EMBL/GenBank/DDBJ whole genome shotgun (WGS) entry which is preliminary data.</text>
</comment>
<evidence type="ECO:0000313" key="3">
    <source>
        <dbReference type="Proteomes" id="UP001165190"/>
    </source>
</evidence>
<gene>
    <name evidence="2" type="ORF">HRI_000531200</name>
</gene>
<proteinExistence type="predicted"/>
<feature type="compositionally biased region" description="Low complexity" evidence="1">
    <location>
        <begin position="141"/>
        <end position="156"/>
    </location>
</feature>
<dbReference type="AlphaFoldDB" id="A0A9W7H004"/>